<proteinExistence type="predicted"/>
<dbReference type="GO" id="GO:0008046">
    <property type="term" value="F:axon guidance receptor activity"/>
    <property type="evidence" value="ECO:0007669"/>
    <property type="project" value="TreeGrafter"/>
</dbReference>
<dbReference type="PANTHER" id="PTHR45080:SF8">
    <property type="entry name" value="IG-LIKE DOMAIN-CONTAINING PROTEIN"/>
    <property type="match status" value="1"/>
</dbReference>
<dbReference type="InterPro" id="IPR013783">
    <property type="entry name" value="Ig-like_fold"/>
</dbReference>
<feature type="domain" description="Ig-like" evidence="4">
    <location>
        <begin position="10"/>
        <end position="97"/>
    </location>
</feature>
<dbReference type="InterPro" id="IPR036116">
    <property type="entry name" value="FN3_sf"/>
</dbReference>
<keyword evidence="3" id="KW-0393">Immunoglobulin domain</keyword>
<dbReference type="Pfam" id="PF00041">
    <property type="entry name" value="fn3"/>
    <property type="match status" value="1"/>
</dbReference>
<dbReference type="SMART" id="SM00060">
    <property type="entry name" value="FN3"/>
    <property type="match status" value="1"/>
</dbReference>
<dbReference type="CDD" id="cd00096">
    <property type="entry name" value="Ig"/>
    <property type="match status" value="1"/>
</dbReference>
<dbReference type="GO" id="GO:0043025">
    <property type="term" value="C:neuronal cell body"/>
    <property type="evidence" value="ECO:0007669"/>
    <property type="project" value="TreeGrafter"/>
</dbReference>
<reference evidence="6" key="1">
    <citation type="submission" date="2020-05" db="UniProtKB">
        <authorList>
            <consortium name="EnsemblMetazoa"/>
        </authorList>
    </citation>
    <scope>IDENTIFICATION</scope>
    <source>
        <strain evidence="6">USDA</strain>
    </source>
</reference>
<dbReference type="Proteomes" id="UP000095300">
    <property type="component" value="Unassembled WGS sequence"/>
</dbReference>
<evidence type="ECO:0000256" key="3">
    <source>
        <dbReference type="ARBA" id="ARBA00023319"/>
    </source>
</evidence>
<gene>
    <name evidence="6" type="primary">106093839</name>
</gene>
<dbReference type="EnsemblMetazoa" id="SCAU015383-RA">
    <property type="protein sequence ID" value="SCAU015383-PA"/>
    <property type="gene ID" value="SCAU015383"/>
</dbReference>
<dbReference type="PANTHER" id="PTHR45080">
    <property type="entry name" value="CONTACTIN 5"/>
    <property type="match status" value="1"/>
</dbReference>
<dbReference type="GO" id="GO:0007156">
    <property type="term" value="P:homophilic cell adhesion via plasma membrane adhesion molecules"/>
    <property type="evidence" value="ECO:0007669"/>
    <property type="project" value="TreeGrafter"/>
</dbReference>
<keyword evidence="7" id="KW-1185">Reference proteome</keyword>
<evidence type="ECO:0000256" key="2">
    <source>
        <dbReference type="ARBA" id="ARBA00023157"/>
    </source>
</evidence>
<dbReference type="InterPro" id="IPR003961">
    <property type="entry name" value="FN3_dom"/>
</dbReference>
<dbReference type="Gene3D" id="2.60.40.10">
    <property type="entry name" value="Immunoglobulins"/>
    <property type="match status" value="2"/>
</dbReference>
<dbReference type="STRING" id="35570.A0A1I8QAP2"/>
<dbReference type="InterPro" id="IPR013098">
    <property type="entry name" value="Ig_I-set"/>
</dbReference>
<evidence type="ECO:0000313" key="7">
    <source>
        <dbReference type="Proteomes" id="UP000095300"/>
    </source>
</evidence>
<dbReference type="CDD" id="cd00063">
    <property type="entry name" value="FN3"/>
    <property type="match status" value="1"/>
</dbReference>
<evidence type="ECO:0000259" key="5">
    <source>
        <dbReference type="PROSITE" id="PS50853"/>
    </source>
</evidence>
<sequence>MNHKPIWTHPEVPNDHYAYFSGTTQFVCEAQAEPAANFTWYRGKNKSKITNDKHYHIEHDNHISILHINASHERVFDTYRCKAKNHLGSIERSMTLRRGEKPPKPLPLALRGLNSHTFDIELTTPKNVSTEMPVNGYRIEYITEFQFTKDLHTWTNAKHKDYAYASGATFLLNNLEENTTYMVRAASRNAAGFSDWTDFETLRTRFNQTSGSSCSVCSSFTHILCFVLIALMLSSDLTLANPVRTIFQGVRFQATTSIAAQGILGADVGRL</sequence>
<organism evidence="6 7">
    <name type="scientific">Stomoxys calcitrans</name>
    <name type="common">Stable fly</name>
    <name type="synonym">Conops calcitrans</name>
    <dbReference type="NCBI Taxonomy" id="35570"/>
    <lineage>
        <taxon>Eukaryota</taxon>
        <taxon>Metazoa</taxon>
        <taxon>Ecdysozoa</taxon>
        <taxon>Arthropoda</taxon>
        <taxon>Hexapoda</taxon>
        <taxon>Insecta</taxon>
        <taxon>Pterygota</taxon>
        <taxon>Neoptera</taxon>
        <taxon>Endopterygota</taxon>
        <taxon>Diptera</taxon>
        <taxon>Brachycera</taxon>
        <taxon>Muscomorpha</taxon>
        <taxon>Muscoidea</taxon>
        <taxon>Muscidae</taxon>
        <taxon>Stomoxys</taxon>
    </lineage>
</organism>
<dbReference type="GO" id="GO:0050808">
    <property type="term" value="P:synapse organization"/>
    <property type="evidence" value="ECO:0007669"/>
    <property type="project" value="TreeGrafter"/>
</dbReference>
<accession>A0A1I8QAP2</accession>
<evidence type="ECO:0000313" key="6">
    <source>
        <dbReference type="EnsemblMetazoa" id="SCAU015383-PA"/>
    </source>
</evidence>
<keyword evidence="2" id="KW-1015">Disulfide bond</keyword>
<name>A0A1I8QAP2_STOCA</name>
<evidence type="ECO:0008006" key="8">
    <source>
        <dbReference type="Google" id="ProtNLM"/>
    </source>
</evidence>
<dbReference type="InterPro" id="IPR007110">
    <property type="entry name" value="Ig-like_dom"/>
</dbReference>
<evidence type="ECO:0000256" key="1">
    <source>
        <dbReference type="ARBA" id="ARBA00022729"/>
    </source>
</evidence>
<keyword evidence="1" id="KW-0732">Signal</keyword>
<dbReference type="GO" id="GO:0005886">
    <property type="term" value="C:plasma membrane"/>
    <property type="evidence" value="ECO:0007669"/>
    <property type="project" value="TreeGrafter"/>
</dbReference>
<dbReference type="SUPFAM" id="SSF48726">
    <property type="entry name" value="Immunoglobulin"/>
    <property type="match status" value="1"/>
</dbReference>
<dbReference type="VEuPathDB" id="VectorBase:SCAU015383"/>
<evidence type="ECO:0000259" key="4">
    <source>
        <dbReference type="PROSITE" id="PS50835"/>
    </source>
</evidence>
<dbReference type="SUPFAM" id="SSF49265">
    <property type="entry name" value="Fibronectin type III"/>
    <property type="match status" value="1"/>
</dbReference>
<dbReference type="PROSITE" id="PS50853">
    <property type="entry name" value="FN3"/>
    <property type="match status" value="1"/>
</dbReference>
<dbReference type="InterPro" id="IPR036179">
    <property type="entry name" value="Ig-like_dom_sf"/>
</dbReference>
<dbReference type="PROSITE" id="PS50835">
    <property type="entry name" value="IG_LIKE"/>
    <property type="match status" value="1"/>
</dbReference>
<dbReference type="GO" id="GO:0030424">
    <property type="term" value="C:axon"/>
    <property type="evidence" value="ECO:0007669"/>
    <property type="project" value="TreeGrafter"/>
</dbReference>
<feature type="domain" description="Fibronectin type-III" evidence="5">
    <location>
        <begin position="104"/>
        <end position="207"/>
    </location>
</feature>
<dbReference type="InterPro" id="IPR050958">
    <property type="entry name" value="Cell_Adh-Cytoskel_Orgn"/>
</dbReference>
<dbReference type="AlphaFoldDB" id="A0A1I8QAP2"/>
<dbReference type="Pfam" id="PF07679">
    <property type="entry name" value="I-set"/>
    <property type="match status" value="1"/>
</dbReference>
<protein>
    <recommendedName>
        <fullName evidence="8">Ig-like domain-containing protein</fullName>
    </recommendedName>
</protein>